<dbReference type="InterPro" id="IPR017853">
    <property type="entry name" value="GH"/>
</dbReference>
<feature type="domain" description="DUF4982" evidence="7">
    <location>
        <begin position="618"/>
        <end position="674"/>
    </location>
</feature>
<dbReference type="KEGG" id="hlt:I7X12_15210"/>
<dbReference type="InterPro" id="IPR008979">
    <property type="entry name" value="Galactose-bd-like_sf"/>
</dbReference>
<dbReference type="Pfam" id="PF02836">
    <property type="entry name" value="Glyco_hydro_2_C"/>
    <property type="match status" value="1"/>
</dbReference>
<dbReference type="OrthoDB" id="38162at2157"/>
<sequence>MSTADGPDEEHRRTRRLETGWRFTRGDVDDGADPALDDGDWERVEVPHDWSIEGPFDPDNPSEAAGGFAPEGVGWYRRELPADIDGEPTIRFDGVYRNFDVYVDGEHVGTRPYGYSTVNYDLSEYGVTGGETLAVRVANDEHPHTRWYTGSGIYRDVHLTETDAVSVAPFGTDVRTNAVNRQRAEVQVLTEVTNGDEEAVTVALETDIVDADGEVVATAGDEATVERGAAHEFEQRLSVADPDRWTLDEPARYFARSVVYREDGGGATASQSRNDGGDGAIAVDDYVTPFGIRTFEWTADEGFFLNGESMDLKGVNLHHDAGCLGAAVTERALERRLETLQELGCNAIRTAHNPPQPELLDLADRMGFLVIDEVYDKWRHVGADEWFDEWWAEDLAAMIDRDRNHPSIVLWSVGNENFDQGEDEMIEDLAMLTEAASEMDPTRPVTYGNPPWGDGTEGVVDNIERVAEHVDVLVGNYQEHWYDDYREAGIDLPILGSENRRFFRGSGDDPLAFVPRNPWYDVAERSDVCGQFLWPGIDYLGEARDWPSKGWPTGLIDTTGAIKPSGRFHQAAWSDEPVVFAAAVDHDRERPACRPAWSGPPLSEHWNFPDREDSQGFVNVYTYTNAETVELYQNDEFLGTQHAADYGPRPIEWYVPYESGTLRAVAKEDGEVVAEHELATAGEPAAVELSADRETLAADGRDLVYAEATVVDDDGVRVPRADHEVDVSVSGAGEIAGVDNGDLDSDEPWVGETRSAYHGTCIAVVRADRDGGRVEIEAAADGLDGDGVTLPVGADGD</sequence>
<protein>
    <submittedName>
        <fullName evidence="9">DUF4982 domain-containing protein</fullName>
    </submittedName>
</protein>
<dbReference type="InterPro" id="IPR006103">
    <property type="entry name" value="Glyco_hydro_2_cat"/>
</dbReference>
<keyword evidence="3" id="KW-0326">Glycosidase</keyword>
<dbReference type="InterPro" id="IPR006104">
    <property type="entry name" value="Glyco_hydro_2_N"/>
</dbReference>
<comment type="similarity">
    <text evidence="1">Belongs to the glycosyl hydrolase 2 family.</text>
</comment>
<dbReference type="PROSITE" id="PS00608">
    <property type="entry name" value="GLYCOSYL_HYDROL_F2_2"/>
    <property type="match status" value="1"/>
</dbReference>
<evidence type="ECO:0000256" key="2">
    <source>
        <dbReference type="ARBA" id="ARBA00022801"/>
    </source>
</evidence>
<proteinExistence type="inferred from homology"/>
<dbReference type="PANTHER" id="PTHR42732">
    <property type="entry name" value="BETA-GALACTOSIDASE"/>
    <property type="match status" value="1"/>
</dbReference>
<feature type="domain" description="Glycosyl hydrolases family 2 sugar binding" evidence="6">
    <location>
        <begin position="71"/>
        <end position="161"/>
    </location>
</feature>
<evidence type="ECO:0000259" key="4">
    <source>
        <dbReference type="Pfam" id="PF00703"/>
    </source>
</evidence>
<keyword evidence="10" id="KW-1185">Reference proteome</keyword>
<dbReference type="InterPro" id="IPR006101">
    <property type="entry name" value="Glyco_hydro_2"/>
</dbReference>
<dbReference type="Pfam" id="PF16355">
    <property type="entry name" value="DUF4982"/>
    <property type="match status" value="1"/>
</dbReference>
<dbReference type="AlphaFoldDB" id="A0A7T3KUL4"/>
<dbReference type="GO" id="GO:0005975">
    <property type="term" value="P:carbohydrate metabolic process"/>
    <property type="evidence" value="ECO:0007669"/>
    <property type="project" value="InterPro"/>
</dbReference>
<reference evidence="9 10" key="1">
    <citation type="submission" date="2020-12" db="EMBL/GenBank/DDBJ databases">
        <title>Halosimplex halophilum sp. nov. and Halosimplex salinum sp. nov., two new members of the genus Halosimplex.</title>
        <authorList>
            <person name="Cui H.L."/>
        </authorList>
    </citation>
    <scope>NUCLEOTIDE SEQUENCE [LARGE SCALE GENOMIC DNA]</scope>
    <source>
        <strain evidence="9 10">YGH94</strain>
    </source>
</reference>
<dbReference type="InterPro" id="IPR006102">
    <property type="entry name" value="Ig-like_GH2"/>
</dbReference>
<dbReference type="Gene3D" id="2.60.120.260">
    <property type="entry name" value="Galactose-binding domain-like"/>
    <property type="match status" value="1"/>
</dbReference>
<evidence type="ECO:0000259" key="6">
    <source>
        <dbReference type="Pfam" id="PF02837"/>
    </source>
</evidence>
<dbReference type="Pfam" id="PF02837">
    <property type="entry name" value="Glyco_hydro_2_N"/>
    <property type="match status" value="1"/>
</dbReference>
<evidence type="ECO:0000313" key="9">
    <source>
        <dbReference type="EMBL" id="QPV62083.1"/>
    </source>
</evidence>
<dbReference type="EMBL" id="CP065856">
    <property type="protein sequence ID" value="QPV62083.1"/>
    <property type="molecule type" value="Genomic_DNA"/>
</dbReference>
<dbReference type="GO" id="GO:0004553">
    <property type="term" value="F:hydrolase activity, hydrolyzing O-glycosyl compounds"/>
    <property type="evidence" value="ECO:0007669"/>
    <property type="project" value="InterPro"/>
</dbReference>
<keyword evidence="2" id="KW-0378">Hydrolase</keyword>
<dbReference type="SUPFAM" id="SSF49303">
    <property type="entry name" value="beta-Galactosidase/glucuronidase domain"/>
    <property type="match status" value="1"/>
</dbReference>
<dbReference type="InterPro" id="IPR013783">
    <property type="entry name" value="Ig-like_fold"/>
</dbReference>
<dbReference type="Pfam" id="PF00703">
    <property type="entry name" value="Glyco_hydro_2"/>
    <property type="match status" value="1"/>
</dbReference>
<dbReference type="Proteomes" id="UP000595001">
    <property type="component" value="Chromosome"/>
</dbReference>
<dbReference type="InterPro" id="IPR040605">
    <property type="entry name" value="Glyco_hydro2_dom5"/>
</dbReference>
<dbReference type="InterPro" id="IPR051913">
    <property type="entry name" value="GH2_Domain-Containing"/>
</dbReference>
<evidence type="ECO:0000259" key="8">
    <source>
        <dbReference type="Pfam" id="PF18565"/>
    </source>
</evidence>
<evidence type="ECO:0000259" key="7">
    <source>
        <dbReference type="Pfam" id="PF16355"/>
    </source>
</evidence>
<dbReference type="SUPFAM" id="SSF49785">
    <property type="entry name" value="Galactose-binding domain-like"/>
    <property type="match status" value="1"/>
</dbReference>
<dbReference type="SUPFAM" id="SSF51445">
    <property type="entry name" value="(Trans)glycosidases"/>
    <property type="match status" value="1"/>
</dbReference>
<feature type="domain" description="Glycoside hydrolase family 2" evidence="8">
    <location>
        <begin position="688"/>
        <end position="787"/>
    </location>
</feature>
<accession>A0A7T3KUL4</accession>
<organism evidence="9 10">
    <name type="scientific">Halosimplex litoreum</name>
    <dbReference type="NCBI Taxonomy" id="1198301"/>
    <lineage>
        <taxon>Archaea</taxon>
        <taxon>Methanobacteriati</taxon>
        <taxon>Methanobacteriota</taxon>
        <taxon>Stenosarchaea group</taxon>
        <taxon>Halobacteria</taxon>
        <taxon>Halobacteriales</taxon>
        <taxon>Haloarculaceae</taxon>
        <taxon>Halosimplex</taxon>
    </lineage>
</organism>
<dbReference type="PRINTS" id="PR00132">
    <property type="entry name" value="GLHYDRLASE2"/>
</dbReference>
<dbReference type="InterPro" id="IPR036156">
    <property type="entry name" value="Beta-gal/glucu_dom_sf"/>
</dbReference>
<evidence type="ECO:0000256" key="3">
    <source>
        <dbReference type="ARBA" id="ARBA00023295"/>
    </source>
</evidence>
<evidence type="ECO:0000256" key="1">
    <source>
        <dbReference type="ARBA" id="ARBA00007401"/>
    </source>
</evidence>
<dbReference type="RefSeq" id="WP_198060900.1">
    <property type="nucleotide sequence ID" value="NZ_CP065856.1"/>
</dbReference>
<gene>
    <name evidence="9" type="ORF">I7X12_15210</name>
</gene>
<dbReference type="Gene3D" id="2.60.40.10">
    <property type="entry name" value="Immunoglobulins"/>
    <property type="match status" value="3"/>
</dbReference>
<dbReference type="Pfam" id="PF18565">
    <property type="entry name" value="Glyco_hydro2_C5"/>
    <property type="match status" value="1"/>
</dbReference>
<evidence type="ECO:0000313" key="10">
    <source>
        <dbReference type="Proteomes" id="UP000595001"/>
    </source>
</evidence>
<dbReference type="GeneID" id="60589869"/>
<name>A0A7T3KUL4_9EURY</name>
<feature type="domain" description="Glycoside hydrolase family 2 catalytic" evidence="5">
    <location>
        <begin position="300"/>
        <end position="485"/>
    </location>
</feature>
<evidence type="ECO:0000259" key="5">
    <source>
        <dbReference type="Pfam" id="PF02836"/>
    </source>
</evidence>
<dbReference type="Gene3D" id="3.20.20.80">
    <property type="entry name" value="Glycosidases"/>
    <property type="match status" value="1"/>
</dbReference>
<feature type="domain" description="Glycoside hydrolase family 2 immunoglobulin-like beta-sandwich" evidence="4">
    <location>
        <begin position="173"/>
        <end position="264"/>
    </location>
</feature>
<dbReference type="InterPro" id="IPR023232">
    <property type="entry name" value="Glyco_hydro_2_AS"/>
</dbReference>
<dbReference type="PANTHER" id="PTHR42732:SF1">
    <property type="entry name" value="BETA-MANNOSIDASE"/>
    <property type="match status" value="1"/>
</dbReference>
<dbReference type="InterPro" id="IPR032311">
    <property type="entry name" value="DUF4982"/>
</dbReference>